<organism evidence="2 3">
    <name type="scientific">Funneliformis mosseae</name>
    <name type="common">Endomycorrhizal fungus</name>
    <name type="synonym">Glomus mosseae</name>
    <dbReference type="NCBI Taxonomy" id="27381"/>
    <lineage>
        <taxon>Eukaryota</taxon>
        <taxon>Fungi</taxon>
        <taxon>Fungi incertae sedis</taxon>
        <taxon>Mucoromycota</taxon>
        <taxon>Glomeromycotina</taxon>
        <taxon>Glomeromycetes</taxon>
        <taxon>Glomerales</taxon>
        <taxon>Glomeraceae</taxon>
        <taxon>Funneliformis</taxon>
    </lineage>
</organism>
<proteinExistence type="predicted"/>
<evidence type="ECO:0000313" key="2">
    <source>
        <dbReference type="EMBL" id="CAG8486735.1"/>
    </source>
</evidence>
<comment type="caution">
    <text evidence="2">The sequence shown here is derived from an EMBL/GenBank/DDBJ whole genome shotgun (WGS) entry which is preliminary data.</text>
</comment>
<feature type="signal peptide" evidence="1">
    <location>
        <begin position="1"/>
        <end position="22"/>
    </location>
</feature>
<sequence length="306" mass="33734">MYKKITLILWLLATVIPFVTLAQNTCEETFQATECSVCQKTIHDDGALSYFTGVTPSTQCPTNIHFGNVIFEEYSKAGYEVSAFNLSTFDLEPFKSAVDKYCALEYTCDPSEVEQTLEKLKTDCATELSAPLDLSADPKTLDVNSLMAYGTFLAYYGGIPAHEAVCLKNDEGESCLIEIFTNVVEFAKKETNGDINAAISLDGKTLYLPDGSTKEIPKDLNCGECWTKIANIYLTYIEAHPMDEQLETNIFGGPGQMKEELSAACEDSTEDEGVDVVEMKIEKRGSGGSTRKNGRMLQRSLLSAIW</sequence>
<evidence type="ECO:0000256" key="1">
    <source>
        <dbReference type="SAM" id="SignalP"/>
    </source>
</evidence>
<dbReference type="EMBL" id="CAJVPP010000481">
    <property type="protein sequence ID" value="CAG8486735.1"/>
    <property type="molecule type" value="Genomic_DNA"/>
</dbReference>
<name>A0A9N8WIG0_FUNMO</name>
<dbReference type="AlphaFoldDB" id="A0A9N8WIG0"/>
<protein>
    <submittedName>
        <fullName evidence="2">1756_t:CDS:1</fullName>
    </submittedName>
</protein>
<reference evidence="2" key="1">
    <citation type="submission" date="2021-06" db="EMBL/GenBank/DDBJ databases">
        <authorList>
            <person name="Kallberg Y."/>
            <person name="Tangrot J."/>
            <person name="Rosling A."/>
        </authorList>
    </citation>
    <scope>NUCLEOTIDE SEQUENCE</scope>
    <source>
        <strain evidence="2">87-6 pot B 2015</strain>
    </source>
</reference>
<evidence type="ECO:0000313" key="3">
    <source>
        <dbReference type="Proteomes" id="UP000789375"/>
    </source>
</evidence>
<keyword evidence="3" id="KW-1185">Reference proteome</keyword>
<dbReference type="Proteomes" id="UP000789375">
    <property type="component" value="Unassembled WGS sequence"/>
</dbReference>
<keyword evidence="1" id="KW-0732">Signal</keyword>
<gene>
    <name evidence="2" type="ORF">FMOSSE_LOCUS3312</name>
</gene>
<accession>A0A9N8WIG0</accession>
<feature type="chain" id="PRO_5040458355" evidence="1">
    <location>
        <begin position="23"/>
        <end position="306"/>
    </location>
</feature>